<evidence type="ECO:0000313" key="4">
    <source>
        <dbReference type="Proteomes" id="UP000198319"/>
    </source>
</evidence>
<dbReference type="Proteomes" id="UP000198319">
    <property type="component" value="Unassembled WGS sequence"/>
</dbReference>
<sequence length="481" mass="55816">MKKKIVLLCGIKFLFLGCILSPIKINGQTSFSLENLKESNFEPFPYYLDAIKNDGQAKSRNKAQHWKDELFIKDGLLFVPRSSNGGQHWQLDGFSVYDLNKKQFGTIEYLDGTNSNASKLGALNILRPNFDEDLFFTFRNSKVYKSSYFIDDYSKFEYYNYPRYKNEQWSYYSPDVMCEFTKVGTYVDIEENGKIYRFQVTKNTLTEDQSYFFTIDKNRNYAMSSKAVDIQNQNGYVYIQLFNSSKAFINMKMLNVSYIIENSDMPQMINKGNGVVETKVGVKAYTWDIDSMDYLNNGNILLNINLYNQYKVHYPTSLPMASSHKYQLAIILNPKLQLVKYNFIVDADYKLFSKNSNDFFEIISDGGKIICYDENLNIKWHKELATENGKSVGQISYFKQINNYLYLMGTATNKYHIGLNDPIIWKVDTQNGKLIDEEVIKLNQSPSFCNGFTYYDNKLYLLVNDGSSNSQILKKSNLIID</sequence>
<reference evidence="3" key="2">
    <citation type="submission" date="2016-09" db="EMBL/GenBank/DDBJ databases">
        <authorList>
            <person name="Chen S."/>
            <person name="Walker E."/>
        </authorList>
    </citation>
    <scope>NUCLEOTIDE SEQUENCE [LARGE SCALE GENOMIC DNA]</scope>
    <source>
        <strain evidence="3">MSU</strain>
    </source>
</reference>
<organism evidence="1 3">
    <name type="scientific">Flavobacterium tructae</name>
    <dbReference type="NCBI Taxonomy" id="1114873"/>
    <lineage>
        <taxon>Bacteria</taxon>
        <taxon>Pseudomonadati</taxon>
        <taxon>Bacteroidota</taxon>
        <taxon>Flavobacteriia</taxon>
        <taxon>Flavobacteriales</taxon>
        <taxon>Flavobacteriaceae</taxon>
        <taxon>Flavobacterium</taxon>
    </lineage>
</organism>
<reference evidence="2 4" key="3">
    <citation type="submission" date="2016-11" db="EMBL/GenBank/DDBJ databases">
        <title>Whole genomes of Flavobacteriaceae.</title>
        <authorList>
            <person name="Stine C."/>
            <person name="Li C."/>
            <person name="Tadesse D."/>
        </authorList>
    </citation>
    <scope>NUCLEOTIDE SEQUENCE [LARGE SCALE GENOMIC DNA]</scope>
    <source>
        <strain evidence="2 4">ATCC BAA-2541</strain>
    </source>
</reference>
<accession>A0A1S1J7R4</accession>
<evidence type="ECO:0000313" key="2">
    <source>
        <dbReference type="EMBL" id="OXB18289.1"/>
    </source>
</evidence>
<evidence type="ECO:0000313" key="3">
    <source>
        <dbReference type="Proteomes" id="UP000180252"/>
    </source>
</evidence>
<protein>
    <submittedName>
        <fullName evidence="1">Uncharacterized protein</fullName>
    </submittedName>
</protein>
<dbReference type="RefSeq" id="WP_070906915.1">
    <property type="nucleotide sequence ID" value="NZ_MIKE01000022.1"/>
</dbReference>
<dbReference type="AlphaFoldDB" id="A0A1S1J7R4"/>
<gene>
    <name evidence="2" type="ORF">B0A71_15315</name>
    <name evidence="1" type="ORF">BHE19_07290</name>
</gene>
<name>A0A1S1J7R4_9FLAO</name>
<evidence type="ECO:0000313" key="1">
    <source>
        <dbReference type="EMBL" id="OHT45631.1"/>
    </source>
</evidence>
<dbReference type="EMBL" id="MIKE01000022">
    <property type="protein sequence ID" value="OHT45631.1"/>
    <property type="molecule type" value="Genomic_DNA"/>
</dbReference>
<proteinExistence type="predicted"/>
<dbReference type="Proteomes" id="UP000180252">
    <property type="component" value="Unassembled WGS sequence"/>
</dbReference>
<comment type="caution">
    <text evidence="1">The sequence shown here is derived from an EMBL/GenBank/DDBJ whole genome shotgun (WGS) entry which is preliminary data.</text>
</comment>
<keyword evidence="4" id="KW-1185">Reference proteome</keyword>
<reference evidence="1" key="1">
    <citation type="submission" date="2016-09" db="EMBL/GenBank/DDBJ databases">
        <authorList>
            <person name="Capua I."/>
            <person name="De Benedictis P."/>
            <person name="Joannis T."/>
            <person name="Lombin L.H."/>
            <person name="Cattoli G."/>
        </authorList>
    </citation>
    <scope>NUCLEOTIDE SEQUENCE [LARGE SCALE GENOMIC DNA]</scope>
    <source>
        <strain evidence="1">MSU</strain>
    </source>
</reference>
<dbReference type="EMBL" id="MUHG01000023">
    <property type="protein sequence ID" value="OXB18289.1"/>
    <property type="molecule type" value="Genomic_DNA"/>
</dbReference>